<dbReference type="Proteomes" id="UP000245771">
    <property type="component" value="Unassembled WGS sequence"/>
</dbReference>
<dbReference type="GO" id="GO:0005737">
    <property type="term" value="C:cytoplasm"/>
    <property type="evidence" value="ECO:0007669"/>
    <property type="project" value="TreeGrafter"/>
</dbReference>
<accession>A0A316VHM0</accession>
<dbReference type="EMBL" id="KZ819602">
    <property type="protein sequence ID" value="PWN36744.1"/>
    <property type="molecule type" value="Genomic_DNA"/>
</dbReference>
<feature type="chain" id="PRO_5016260714" description="Inositol polyphosphate-related phosphatase domain-containing protein" evidence="1">
    <location>
        <begin position="22"/>
        <end position="293"/>
    </location>
</feature>
<dbReference type="GO" id="GO:0016791">
    <property type="term" value="F:phosphatase activity"/>
    <property type="evidence" value="ECO:0007669"/>
    <property type="project" value="InterPro"/>
</dbReference>
<dbReference type="GeneID" id="37024344"/>
<evidence type="ECO:0000313" key="3">
    <source>
        <dbReference type="EMBL" id="PWN36744.1"/>
    </source>
</evidence>
<dbReference type="InterPro" id="IPR038772">
    <property type="entry name" value="Sph/SMPD2-like"/>
</dbReference>
<evidence type="ECO:0000259" key="2">
    <source>
        <dbReference type="Pfam" id="PF22669"/>
    </source>
</evidence>
<dbReference type="GO" id="GO:0046856">
    <property type="term" value="P:phosphatidylinositol dephosphorylation"/>
    <property type="evidence" value="ECO:0007669"/>
    <property type="project" value="InterPro"/>
</dbReference>
<feature type="domain" description="Inositol polyphosphate-related phosphatase" evidence="2">
    <location>
        <begin position="58"/>
        <end position="211"/>
    </location>
</feature>
<dbReference type="AlphaFoldDB" id="A0A316VHM0"/>
<evidence type="ECO:0000313" key="4">
    <source>
        <dbReference type="Proteomes" id="UP000245771"/>
    </source>
</evidence>
<dbReference type="InterPro" id="IPR000300">
    <property type="entry name" value="IPPc"/>
</dbReference>
<dbReference type="InterPro" id="IPR036691">
    <property type="entry name" value="Endo/exonu/phosph_ase_sf"/>
</dbReference>
<gene>
    <name evidence="3" type="ORF">FA14DRAFT_6139</name>
</gene>
<dbReference type="SUPFAM" id="SSF56219">
    <property type="entry name" value="DNase I-like"/>
    <property type="match status" value="1"/>
</dbReference>
<name>A0A316VHM0_9BASI</name>
<protein>
    <recommendedName>
        <fullName evidence="2">Inositol polyphosphate-related phosphatase domain-containing protein</fullName>
    </recommendedName>
</protein>
<dbReference type="PANTHER" id="PTHR16320:SF1">
    <property type="entry name" value="SPHINGOMYELINASE DDB_G0288017"/>
    <property type="match status" value="1"/>
</dbReference>
<evidence type="ECO:0000256" key="1">
    <source>
        <dbReference type="SAM" id="SignalP"/>
    </source>
</evidence>
<proteinExistence type="predicted"/>
<keyword evidence="4" id="KW-1185">Reference proteome</keyword>
<sequence length="293" mass="31540">MANFLLPLLPIVLACLQVVDAAQTITVLTMNVAGLPAAINGNGEGDKKQNSLDIGTAFANGKFDVIHVQEDFNYHAYIYRTDTHPYRTATSGGVPIGSGLNTLSNFAFSNLQRIKWDKCYLNEGDCLTPKGFTSMTITFDQGKEVDFYNLHADAGDEDGDGEARVSNLAQVAKAIATTSADRAVIVMGDTNCRYTRAMDKLSDFITASGVTDPWVTLYRGGLAPAQGADPLLCADPIPADNTCETVDKIFYRSGTDVKLSALSWTYDASEFLNKTTGKPLSDHVPVKATFSIA</sequence>
<dbReference type="InParanoid" id="A0A316VHM0"/>
<dbReference type="OrthoDB" id="40902at2759"/>
<dbReference type="GO" id="GO:0004767">
    <property type="term" value="F:sphingomyelin phosphodiesterase activity"/>
    <property type="evidence" value="ECO:0007669"/>
    <property type="project" value="InterPro"/>
</dbReference>
<dbReference type="Gene3D" id="3.60.10.10">
    <property type="entry name" value="Endonuclease/exonuclease/phosphatase"/>
    <property type="match status" value="1"/>
</dbReference>
<dbReference type="Pfam" id="PF22669">
    <property type="entry name" value="Exo_endo_phos2"/>
    <property type="match status" value="1"/>
</dbReference>
<dbReference type="STRING" id="1280837.A0A316VHM0"/>
<organism evidence="3 4">
    <name type="scientific">Meira miltonrushii</name>
    <dbReference type="NCBI Taxonomy" id="1280837"/>
    <lineage>
        <taxon>Eukaryota</taxon>
        <taxon>Fungi</taxon>
        <taxon>Dikarya</taxon>
        <taxon>Basidiomycota</taxon>
        <taxon>Ustilaginomycotina</taxon>
        <taxon>Exobasidiomycetes</taxon>
        <taxon>Exobasidiales</taxon>
        <taxon>Brachybasidiaceae</taxon>
        <taxon>Meira</taxon>
    </lineage>
</organism>
<feature type="signal peptide" evidence="1">
    <location>
        <begin position="1"/>
        <end position="21"/>
    </location>
</feature>
<keyword evidence="1" id="KW-0732">Signal</keyword>
<dbReference type="RefSeq" id="XP_025357046.1">
    <property type="nucleotide sequence ID" value="XM_025502563.1"/>
</dbReference>
<reference evidence="3 4" key="1">
    <citation type="journal article" date="2018" name="Mol. Biol. Evol.">
        <title>Broad Genomic Sampling Reveals a Smut Pathogenic Ancestry of the Fungal Clade Ustilaginomycotina.</title>
        <authorList>
            <person name="Kijpornyongpan T."/>
            <person name="Mondo S.J."/>
            <person name="Barry K."/>
            <person name="Sandor L."/>
            <person name="Lee J."/>
            <person name="Lipzen A."/>
            <person name="Pangilinan J."/>
            <person name="LaButti K."/>
            <person name="Hainaut M."/>
            <person name="Henrissat B."/>
            <person name="Grigoriev I.V."/>
            <person name="Spatafora J.W."/>
            <person name="Aime M.C."/>
        </authorList>
    </citation>
    <scope>NUCLEOTIDE SEQUENCE [LARGE SCALE GENOMIC DNA]</scope>
    <source>
        <strain evidence="3 4">MCA 3882</strain>
    </source>
</reference>
<dbReference type="PANTHER" id="PTHR16320">
    <property type="entry name" value="SPHINGOMYELINASE FAMILY MEMBER"/>
    <property type="match status" value="1"/>
</dbReference>